<dbReference type="PRINTS" id="PR00326">
    <property type="entry name" value="GTP1OBG"/>
</dbReference>
<dbReference type="Gene3D" id="2.70.210.12">
    <property type="entry name" value="GTP1/OBG domain"/>
    <property type="match status" value="1"/>
</dbReference>
<proteinExistence type="predicted"/>
<dbReference type="PROSITE" id="PS51883">
    <property type="entry name" value="OBG"/>
    <property type="match status" value="1"/>
</dbReference>
<reference evidence="6" key="2">
    <citation type="submission" date="2020-10" db="UniProtKB">
        <authorList>
            <consortium name="WormBaseParasite"/>
        </authorList>
    </citation>
    <scope>IDENTIFICATION</scope>
</reference>
<dbReference type="GO" id="GO:0003924">
    <property type="term" value="F:GTPase activity"/>
    <property type="evidence" value="ECO:0007669"/>
    <property type="project" value="InterPro"/>
</dbReference>
<keyword evidence="5" id="KW-1185">Reference proteome</keyword>
<dbReference type="WBParaSite" id="Pan_g13266.t1">
    <property type="protein sequence ID" value="Pan_g13266.t1"/>
    <property type="gene ID" value="Pan_g13266"/>
</dbReference>
<dbReference type="GO" id="GO:0042254">
    <property type="term" value="P:ribosome biogenesis"/>
    <property type="evidence" value="ECO:0007669"/>
    <property type="project" value="UniProtKB-UniRule"/>
</dbReference>
<dbReference type="Gene3D" id="3.40.50.300">
    <property type="entry name" value="P-loop containing nucleotide triphosphate hydrolases"/>
    <property type="match status" value="1"/>
</dbReference>
<name>A0A7E4UVZ1_PANRE</name>
<keyword evidence="1" id="KW-0547">Nucleotide-binding</keyword>
<keyword evidence="2" id="KW-0342">GTP-binding</keyword>
<organism evidence="5 6">
    <name type="scientific">Panagrellus redivivus</name>
    <name type="common">Microworm</name>
    <dbReference type="NCBI Taxonomy" id="6233"/>
    <lineage>
        <taxon>Eukaryota</taxon>
        <taxon>Metazoa</taxon>
        <taxon>Ecdysozoa</taxon>
        <taxon>Nematoda</taxon>
        <taxon>Chromadorea</taxon>
        <taxon>Rhabditida</taxon>
        <taxon>Tylenchina</taxon>
        <taxon>Panagrolaimomorpha</taxon>
        <taxon>Panagrolaimoidea</taxon>
        <taxon>Panagrolaimidae</taxon>
        <taxon>Panagrellus</taxon>
    </lineage>
</organism>
<dbReference type="Proteomes" id="UP000492821">
    <property type="component" value="Unassembled WGS sequence"/>
</dbReference>
<protein>
    <submittedName>
        <fullName evidence="6">OBG-type G domain-containing protein</fullName>
    </submittedName>
</protein>
<dbReference type="InterPro" id="IPR006169">
    <property type="entry name" value="GTP1_OBG_dom"/>
</dbReference>
<accession>A0A7E4UVZ1</accession>
<dbReference type="SUPFAM" id="SSF82051">
    <property type="entry name" value="Obg GTP-binding protein N-terminal domain"/>
    <property type="match status" value="1"/>
</dbReference>
<dbReference type="InterPro" id="IPR036726">
    <property type="entry name" value="GTP1_OBG_dom_sf"/>
</dbReference>
<feature type="domain" description="OBG-type G" evidence="3">
    <location>
        <begin position="159"/>
        <end position="361"/>
    </location>
</feature>
<dbReference type="Pfam" id="PF01926">
    <property type="entry name" value="MMR_HSR1"/>
    <property type="match status" value="1"/>
</dbReference>
<dbReference type="InterPro" id="IPR031167">
    <property type="entry name" value="G_OBG"/>
</dbReference>
<dbReference type="AlphaFoldDB" id="A0A7E4UVZ1"/>
<dbReference type="PANTHER" id="PTHR11702">
    <property type="entry name" value="DEVELOPMENTALLY REGULATED GTP-BINDING PROTEIN-RELATED"/>
    <property type="match status" value="1"/>
</dbReference>
<dbReference type="SUPFAM" id="SSF52540">
    <property type="entry name" value="P-loop containing nucleoside triphosphate hydrolases"/>
    <property type="match status" value="1"/>
</dbReference>
<dbReference type="InterPro" id="IPR006073">
    <property type="entry name" value="GTP-bd"/>
</dbReference>
<evidence type="ECO:0000256" key="2">
    <source>
        <dbReference type="ARBA" id="ARBA00023134"/>
    </source>
</evidence>
<dbReference type="GO" id="GO:0005739">
    <property type="term" value="C:mitochondrion"/>
    <property type="evidence" value="ECO:0007669"/>
    <property type="project" value="TreeGrafter"/>
</dbReference>
<dbReference type="CDD" id="cd01898">
    <property type="entry name" value="Obg"/>
    <property type="match status" value="1"/>
</dbReference>
<feature type="domain" description="Obg" evidence="4">
    <location>
        <begin position="21"/>
        <end position="158"/>
    </location>
</feature>
<dbReference type="PANTHER" id="PTHR11702:SF43">
    <property type="entry name" value="GTP-BINDING PROTEIN 10"/>
    <property type="match status" value="1"/>
</dbReference>
<evidence type="ECO:0000313" key="6">
    <source>
        <dbReference type="WBParaSite" id="Pan_g13266.t1"/>
    </source>
</evidence>
<dbReference type="InterPro" id="IPR045086">
    <property type="entry name" value="OBG_GTPase"/>
</dbReference>
<dbReference type="PROSITE" id="PS51710">
    <property type="entry name" value="G_OBG"/>
    <property type="match status" value="1"/>
</dbReference>
<dbReference type="Pfam" id="PF01018">
    <property type="entry name" value="GTP1_OBG"/>
    <property type="match status" value="1"/>
</dbReference>
<reference evidence="5" key="1">
    <citation type="journal article" date="2013" name="Genetics">
        <title>The draft genome and transcriptome of Panagrellus redivivus are shaped by the harsh demands of a free-living lifestyle.</title>
        <authorList>
            <person name="Srinivasan J."/>
            <person name="Dillman A.R."/>
            <person name="Macchietto M.G."/>
            <person name="Heikkinen L."/>
            <person name="Lakso M."/>
            <person name="Fracchia K.M."/>
            <person name="Antoshechkin I."/>
            <person name="Mortazavi A."/>
            <person name="Wong G."/>
            <person name="Sternberg P.W."/>
        </authorList>
    </citation>
    <scope>NUCLEOTIDE SEQUENCE [LARGE SCALE GENOMIC DNA]</scope>
    <source>
        <strain evidence="5">MT8872</strain>
    </source>
</reference>
<evidence type="ECO:0000259" key="3">
    <source>
        <dbReference type="PROSITE" id="PS51710"/>
    </source>
</evidence>
<dbReference type="GO" id="GO:0005525">
    <property type="term" value="F:GTP binding"/>
    <property type="evidence" value="ECO:0007669"/>
    <property type="project" value="UniProtKB-KW"/>
</dbReference>
<sequence length="384" mass="42227">MFLSRLRFALTESKKIFDSSVVERDALRLSVRAGSGGQGLGRYNGLGGNGGDVYLVPRRNMTFRQLLHGFEKNRNIIAEHGASSTQVSLVGKHGAHTVVNVPLGTECIQQDTLRLICRCTNPNHRVLIAKGGRGGCGENGFKGEKGDKFTMTMHMKLAPNIGLVGFPNAGKSTLLKALAPEKRNIKIAPYPFTTTKPQMIDIRMSELMEDHERFSLSCADLPGLIEGAAQNRGRGHSFLKHLEYSDMIVMVVDITGFQLSSSSTDVFRDGLETIALLNKELEAYDRKLIKKPIVLVLNKTDIDGAAEKAAALSELANGKWFDKLPQELRPSLPIAFHGIVCTSAKNREIGSLKKQLLNIYDGLHPLEELSLDSEFESENTKIIL</sequence>
<dbReference type="InterPro" id="IPR027417">
    <property type="entry name" value="P-loop_NTPase"/>
</dbReference>
<evidence type="ECO:0000313" key="5">
    <source>
        <dbReference type="Proteomes" id="UP000492821"/>
    </source>
</evidence>
<evidence type="ECO:0000256" key="1">
    <source>
        <dbReference type="ARBA" id="ARBA00022741"/>
    </source>
</evidence>
<evidence type="ECO:0000259" key="4">
    <source>
        <dbReference type="PROSITE" id="PS51883"/>
    </source>
</evidence>